<dbReference type="PANTHER" id="PTHR31860">
    <property type="entry name" value="HEAT-INDUCIBLE TRANSCRIPTION REPRESSOR (DUF639)-RELATED"/>
    <property type="match status" value="1"/>
</dbReference>
<reference evidence="2" key="1">
    <citation type="journal article" date="2023" name="Mol. Ecol. Resour.">
        <title>Chromosome-level genome assembly of a triploid poplar Populus alba 'Berolinensis'.</title>
        <authorList>
            <person name="Chen S."/>
            <person name="Yu Y."/>
            <person name="Wang X."/>
            <person name="Wang S."/>
            <person name="Zhang T."/>
            <person name="Zhou Y."/>
            <person name="He R."/>
            <person name="Meng N."/>
            <person name="Wang Y."/>
            <person name="Liu W."/>
            <person name="Liu Z."/>
            <person name="Liu J."/>
            <person name="Guo Q."/>
            <person name="Huang H."/>
            <person name="Sederoff R.R."/>
            <person name="Wang G."/>
            <person name="Qu G."/>
            <person name="Chen S."/>
        </authorList>
    </citation>
    <scope>NUCLEOTIDE SEQUENCE</scope>
    <source>
        <strain evidence="2">SC-2020</strain>
    </source>
</reference>
<dbReference type="AlphaFoldDB" id="A0AAD6QFQ0"/>
<dbReference type="PANTHER" id="PTHR31860:SF4">
    <property type="entry name" value="OS02G0637800 PROTEIN"/>
    <property type="match status" value="1"/>
</dbReference>
<sequence length="160" mass="18650">MIIYRGWTRYILPSIFVWCAVLMLVRRYVSKKMPLEAFRVTAPPNKNAVERLLTLQEAITEVEGLIQTANIVLLKLRAILLAVLPQATERVALLLVFVAAVLAFASLQHLVLLVFLEAFTREMPYRKESGDRWLRRLREWWVRIPVAPVQLIKQDDKKRK</sequence>
<evidence type="ECO:0000256" key="1">
    <source>
        <dbReference type="SAM" id="Phobius"/>
    </source>
</evidence>
<keyword evidence="1" id="KW-0472">Membrane</keyword>
<gene>
    <name evidence="2" type="ORF">NC653_022176</name>
</gene>
<feature type="transmembrane region" description="Helical" evidence="1">
    <location>
        <begin position="7"/>
        <end position="25"/>
    </location>
</feature>
<evidence type="ECO:0000313" key="2">
    <source>
        <dbReference type="EMBL" id="KAJ6989519.1"/>
    </source>
</evidence>
<dbReference type="InterPro" id="IPR006927">
    <property type="entry name" value="DUF639"/>
</dbReference>
<evidence type="ECO:0000313" key="3">
    <source>
        <dbReference type="Proteomes" id="UP001164929"/>
    </source>
</evidence>
<keyword evidence="3" id="KW-1185">Reference proteome</keyword>
<comment type="caution">
    <text evidence="2">The sequence shown here is derived from an EMBL/GenBank/DDBJ whole genome shotgun (WGS) entry which is preliminary data.</text>
</comment>
<keyword evidence="1" id="KW-1133">Transmembrane helix</keyword>
<dbReference type="EMBL" id="JAQIZT010000008">
    <property type="protein sequence ID" value="KAJ6989519.1"/>
    <property type="molecule type" value="Genomic_DNA"/>
</dbReference>
<dbReference type="Pfam" id="PF04842">
    <property type="entry name" value="DUF639"/>
    <property type="match status" value="1"/>
</dbReference>
<name>A0AAD6QFQ0_9ROSI</name>
<protein>
    <submittedName>
        <fullName evidence="2">Uncharacterized protein</fullName>
    </submittedName>
</protein>
<keyword evidence="1" id="KW-0812">Transmembrane</keyword>
<proteinExistence type="predicted"/>
<organism evidence="2 3">
    <name type="scientific">Populus alba x Populus x berolinensis</name>
    <dbReference type="NCBI Taxonomy" id="444605"/>
    <lineage>
        <taxon>Eukaryota</taxon>
        <taxon>Viridiplantae</taxon>
        <taxon>Streptophyta</taxon>
        <taxon>Embryophyta</taxon>
        <taxon>Tracheophyta</taxon>
        <taxon>Spermatophyta</taxon>
        <taxon>Magnoliopsida</taxon>
        <taxon>eudicotyledons</taxon>
        <taxon>Gunneridae</taxon>
        <taxon>Pentapetalae</taxon>
        <taxon>rosids</taxon>
        <taxon>fabids</taxon>
        <taxon>Malpighiales</taxon>
        <taxon>Salicaceae</taxon>
        <taxon>Saliceae</taxon>
        <taxon>Populus</taxon>
    </lineage>
</organism>
<feature type="transmembrane region" description="Helical" evidence="1">
    <location>
        <begin position="91"/>
        <end position="116"/>
    </location>
</feature>
<dbReference type="Proteomes" id="UP001164929">
    <property type="component" value="Chromosome 8"/>
</dbReference>
<accession>A0AAD6QFQ0</accession>